<dbReference type="Pfam" id="PF07883">
    <property type="entry name" value="Cupin_2"/>
    <property type="match status" value="1"/>
</dbReference>
<dbReference type="GO" id="GO:0003677">
    <property type="term" value="F:DNA binding"/>
    <property type="evidence" value="ECO:0007669"/>
    <property type="project" value="UniProtKB-KW"/>
</dbReference>
<dbReference type="InterPro" id="IPR014710">
    <property type="entry name" value="RmlC-like_jellyroll"/>
</dbReference>
<dbReference type="Proteomes" id="UP000657006">
    <property type="component" value="Unassembled WGS sequence"/>
</dbReference>
<dbReference type="RefSeq" id="WP_177717209.1">
    <property type="nucleotide sequence ID" value="NZ_JACRSQ010000018.1"/>
</dbReference>
<proteinExistence type="predicted"/>
<dbReference type="GO" id="GO:0005829">
    <property type="term" value="C:cytosol"/>
    <property type="evidence" value="ECO:0007669"/>
    <property type="project" value="TreeGrafter"/>
</dbReference>
<dbReference type="PANTHER" id="PTHR46797:SF19">
    <property type="entry name" value="BLL2473 PROTEIN"/>
    <property type="match status" value="1"/>
</dbReference>
<dbReference type="Gene3D" id="2.60.120.10">
    <property type="entry name" value="Jelly Rolls"/>
    <property type="match status" value="1"/>
</dbReference>
<dbReference type="AlphaFoldDB" id="A0A926I2E3"/>
<dbReference type="InterPro" id="IPR001387">
    <property type="entry name" value="Cro/C1-type_HTH"/>
</dbReference>
<dbReference type="PANTHER" id="PTHR46797">
    <property type="entry name" value="HTH-TYPE TRANSCRIPTIONAL REGULATOR"/>
    <property type="match status" value="1"/>
</dbReference>
<protein>
    <submittedName>
        <fullName evidence="3">Cupin domain-containing protein</fullName>
    </submittedName>
</protein>
<keyword evidence="4" id="KW-1185">Reference proteome</keyword>
<accession>A0A926I2E3</accession>
<evidence type="ECO:0000313" key="3">
    <source>
        <dbReference type="EMBL" id="MBC8544235.1"/>
    </source>
</evidence>
<sequence>MDKNKEIAQRMRGIREIKEMTASQVAEKIGIPLGEYEEYEAGEKELHVSVMYDFCALMDIDLTELITGKSPKLSQYTIVRKGHGVGTDRNKAYEYHNLAYNFTGRKLEPFMVVVEPNEEDEIPLSVHQGHEYHYCVEGRFIMKIGDHEMVVEEGDSVYFQSRYPHGMKALDGKPVKILVIIV</sequence>
<dbReference type="PROSITE" id="PS50943">
    <property type="entry name" value="HTH_CROC1"/>
    <property type="match status" value="1"/>
</dbReference>
<dbReference type="Pfam" id="PF01381">
    <property type="entry name" value="HTH_3"/>
    <property type="match status" value="1"/>
</dbReference>
<gene>
    <name evidence="3" type="ORF">H8730_11870</name>
</gene>
<keyword evidence="1" id="KW-0238">DNA-binding</keyword>
<name>A0A926I2E3_9FIRM</name>
<organism evidence="3 4">
    <name type="scientific">Bianquea renquensis</name>
    <dbReference type="NCBI Taxonomy" id="2763661"/>
    <lineage>
        <taxon>Bacteria</taxon>
        <taxon>Bacillati</taxon>
        <taxon>Bacillota</taxon>
        <taxon>Clostridia</taxon>
        <taxon>Eubacteriales</taxon>
        <taxon>Bianqueaceae</taxon>
        <taxon>Bianquea</taxon>
    </lineage>
</organism>
<dbReference type="InterPro" id="IPR011051">
    <property type="entry name" value="RmlC_Cupin_sf"/>
</dbReference>
<dbReference type="SMART" id="SM00530">
    <property type="entry name" value="HTH_XRE"/>
    <property type="match status" value="1"/>
</dbReference>
<comment type="caution">
    <text evidence="3">The sequence shown here is derived from an EMBL/GenBank/DDBJ whole genome shotgun (WGS) entry which is preliminary data.</text>
</comment>
<dbReference type="InterPro" id="IPR050807">
    <property type="entry name" value="TransReg_Diox_bact_type"/>
</dbReference>
<dbReference type="EMBL" id="JACRSQ010000018">
    <property type="protein sequence ID" value="MBC8544235.1"/>
    <property type="molecule type" value="Genomic_DNA"/>
</dbReference>
<dbReference type="SUPFAM" id="SSF51182">
    <property type="entry name" value="RmlC-like cupins"/>
    <property type="match status" value="1"/>
</dbReference>
<dbReference type="Gene3D" id="1.10.260.40">
    <property type="entry name" value="lambda repressor-like DNA-binding domains"/>
    <property type="match status" value="1"/>
</dbReference>
<feature type="domain" description="HTH cro/C1-type" evidence="2">
    <location>
        <begin position="11"/>
        <end position="65"/>
    </location>
</feature>
<dbReference type="CDD" id="cd02209">
    <property type="entry name" value="cupin_XRE_C"/>
    <property type="match status" value="1"/>
</dbReference>
<dbReference type="InterPro" id="IPR013096">
    <property type="entry name" value="Cupin_2"/>
</dbReference>
<reference evidence="3" key="1">
    <citation type="submission" date="2020-08" db="EMBL/GenBank/DDBJ databases">
        <title>Genome public.</title>
        <authorList>
            <person name="Liu C."/>
            <person name="Sun Q."/>
        </authorList>
    </citation>
    <scope>NUCLEOTIDE SEQUENCE</scope>
    <source>
        <strain evidence="3">NSJ-32</strain>
    </source>
</reference>
<dbReference type="SUPFAM" id="SSF47413">
    <property type="entry name" value="lambda repressor-like DNA-binding domains"/>
    <property type="match status" value="1"/>
</dbReference>
<evidence type="ECO:0000313" key="4">
    <source>
        <dbReference type="Proteomes" id="UP000657006"/>
    </source>
</evidence>
<dbReference type="InterPro" id="IPR010982">
    <property type="entry name" value="Lambda_DNA-bd_dom_sf"/>
</dbReference>
<dbReference type="GO" id="GO:0003700">
    <property type="term" value="F:DNA-binding transcription factor activity"/>
    <property type="evidence" value="ECO:0007669"/>
    <property type="project" value="TreeGrafter"/>
</dbReference>
<evidence type="ECO:0000259" key="2">
    <source>
        <dbReference type="PROSITE" id="PS50943"/>
    </source>
</evidence>
<evidence type="ECO:0000256" key="1">
    <source>
        <dbReference type="ARBA" id="ARBA00023125"/>
    </source>
</evidence>